<dbReference type="HOGENOM" id="CLU_113806_0_0_1"/>
<evidence type="ECO:0000313" key="2">
    <source>
        <dbReference type="EMBL" id="KIM48817.1"/>
    </source>
</evidence>
<reference evidence="2 3" key="1">
    <citation type="submission" date="2014-04" db="EMBL/GenBank/DDBJ databases">
        <authorList>
            <consortium name="DOE Joint Genome Institute"/>
            <person name="Kuo A."/>
            <person name="Gay G."/>
            <person name="Dore J."/>
            <person name="Kohler A."/>
            <person name="Nagy L.G."/>
            <person name="Floudas D."/>
            <person name="Copeland A."/>
            <person name="Barry K.W."/>
            <person name="Cichocki N."/>
            <person name="Veneault-Fourrey C."/>
            <person name="LaButti K."/>
            <person name="Lindquist E.A."/>
            <person name="Lipzen A."/>
            <person name="Lundell T."/>
            <person name="Morin E."/>
            <person name="Murat C."/>
            <person name="Sun H."/>
            <person name="Tunlid A."/>
            <person name="Henrissat B."/>
            <person name="Grigoriev I.V."/>
            <person name="Hibbett D.S."/>
            <person name="Martin F."/>
            <person name="Nordberg H.P."/>
            <person name="Cantor M.N."/>
            <person name="Hua S.X."/>
        </authorList>
    </citation>
    <scope>NUCLEOTIDE SEQUENCE [LARGE SCALE GENOMIC DNA]</scope>
    <source>
        <strain evidence="3">h7</strain>
    </source>
</reference>
<protein>
    <submittedName>
        <fullName evidence="2">Uncharacterized protein</fullName>
    </submittedName>
</protein>
<organism evidence="2 3">
    <name type="scientific">Hebeloma cylindrosporum</name>
    <dbReference type="NCBI Taxonomy" id="76867"/>
    <lineage>
        <taxon>Eukaryota</taxon>
        <taxon>Fungi</taxon>
        <taxon>Dikarya</taxon>
        <taxon>Basidiomycota</taxon>
        <taxon>Agaricomycotina</taxon>
        <taxon>Agaricomycetes</taxon>
        <taxon>Agaricomycetidae</taxon>
        <taxon>Agaricales</taxon>
        <taxon>Agaricineae</taxon>
        <taxon>Hymenogastraceae</taxon>
        <taxon>Hebeloma</taxon>
    </lineage>
</organism>
<accession>A0A0C2Z6K5</accession>
<dbReference type="Proteomes" id="UP000053424">
    <property type="component" value="Unassembled WGS sequence"/>
</dbReference>
<evidence type="ECO:0000313" key="3">
    <source>
        <dbReference type="Proteomes" id="UP000053424"/>
    </source>
</evidence>
<dbReference type="OrthoDB" id="3264586at2759"/>
<feature type="compositionally biased region" description="Acidic residues" evidence="1">
    <location>
        <begin position="21"/>
        <end position="46"/>
    </location>
</feature>
<sequence length="210" mass="23399">MVRSPSIRTKLARQSTKTKVEEEEVEPSFSDELETDNGEGDEEDTAKEELIAAVRKSLVEKSKKSSARSGTFEAQKKALYLAARKAAKEIVGSGVTTLEDIQVNMAALQSQEVGFDKFYGDCHLPQISHEESFRHLSDFYPSVLRDIGPLRAEKINAASATLQENAHNRQEALKVFSKQARHQLEEAKQNERDAVDAAKLITNVKNLLRA</sequence>
<gene>
    <name evidence="2" type="ORF">M413DRAFT_21133</name>
</gene>
<dbReference type="EMBL" id="KN831768">
    <property type="protein sequence ID" value="KIM48817.1"/>
    <property type="molecule type" value="Genomic_DNA"/>
</dbReference>
<keyword evidence="3" id="KW-1185">Reference proteome</keyword>
<name>A0A0C2Z6K5_HEBCY</name>
<dbReference type="AlphaFoldDB" id="A0A0C2Z6K5"/>
<proteinExistence type="predicted"/>
<feature type="region of interest" description="Disordered" evidence="1">
    <location>
        <begin position="1"/>
        <end position="47"/>
    </location>
</feature>
<reference evidence="3" key="2">
    <citation type="submission" date="2015-01" db="EMBL/GenBank/DDBJ databases">
        <title>Evolutionary Origins and Diversification of the Mycorrhizal Mutualists.</title>
        <authorList>
            <consortium name="DOE Joint Genome Institute"/>
            <consortium name="Mycorrhizal Genomics Consortium"/>
            <person name="Kohler A."/>
            <person name="Kuo A."/>
            <person name="Nagy L.G."/>
            <person name="Floudas D."/>
            <person name="Copeland A."/>
            <person name="Barry K.W."/>
            <person name="Cichocki N."/>
            <person name="Veneault-Fourrey C."/>
            <person name="LaButti K."/>
            <person name="Lindquist E.A."/>
            <person name="Lipzen A."/>
            <person name="Lundell T."/>
            <person name="Morin E."/>
            <person name="Murat C."/>
            <person name="Riley R."/>
            <person name="Ohm R."/>
            <person name="Sun H."/>
            <person name="Tunlid A."/>
            <person name="Henrissat B."/>
            <person name="Grigoriev I.V."/>
            <person name="Hibbett D.S."/>
            <person name="Martin F."/>
        </authorList>
    </citation>
    <scope>NUCLEOTIDE SEQUENCE [LARGE SCALE GENOMIC DNA]</scope>
    <source>
        <strain evidence="3">h7</strain>
    </source>
</reference>
<evidence type="ECO:0000256" key="1">
    <source>
        <dbReference type="SAM" id="MobiDB-lite"/>
    </source>
</evidence>